<organism evidence="6 7">
    <name type="scientific">Acanthamoeba castellanii (strain ATCC 30010 / Neff)</name>
    <dbReference type="NCBI Taxonomy" id="1257118"/>
    <lineage>
        <taxon>Eukaryota</taxon>
        <taxon>Amoebozoa</taxon>
        <taxon>Discosea</taxon>
        <taxon>Longamoebia</taxon>
        <taxon>Centramoebida</taxon>
        <taxon>Acanthamoebidae</taxon>
        <taxon>Acanthamoeba</taxon>
    </lineage>
</organism>
<accession>L8GG33</accession>
<reference evidence="6 7" key="1">
    <citation type="journal article" date="2013" name="Genome Biol.">
        <title>Genome of Acanthamoeba castellanii highlights extensive lateral gene transfer and early evolution of tyrosine kinase signaling.</title>
        <authorList>
            <person name="Clarke M."/>
            <person name="Lohan A.J."/>
            <person name="Liu B."/>
            <person name="Lagkouvardos I."/>
            <person name="Roy S."/>
            <person name="Zafar N."/>
            <person name="Bertelli C."/>
            <person name="Schilde C."/>
            <person name="Kianianmomeni A."/>
            <person name="Burglin T.R."/>
            <person name="Frech C."/>
            <person name="Turcotte B."/>
            <person name="Kopec K.O."/>
            <person name="Synnott J.M."/>
            <person name="Choo C."/>
            <person name="Paponov I."/>
            <person name="Finkler A."/>
            <person name="Soon Heng Tan C."/>
            <person name="Hutchins A.P."/>
            <person name="Weinmeier T."/>
            <person name="Rattei T."/>
            <person name="Chu J.S."/>
            <person name="Gimenez G."/>
            <person name="Irimia M."/>
            <person name="Rigden D.J."/>
            <person name="Fitzpatrick D.A."/>
            <person name="Lorenzo-Morales J."/>
            <person name="Bateman A."/>
            <person name="Chiu C.H."/>
            <person name="Tang P."/>
            <person name="Hegemann P."/>
            <person name="Fromm H."/>
            <person name="Raoult D."/>
            <person name="Greub G."/>
            <person name="Miranda-Saavedra D."/>
            <person name="Chen N."/>
            <person name="Nash P."/>
            <person name="Ginger M.L."/>
            <person name="Horn M."/>
            <person name="Schaap P."/>
            <person name="Caler L."/>
            <person name="Loftus B."/>
        </authorList>
    </citation>
    <scope>NUCLEOTIDE SEQUENCE [LARGE SCALE GENOMIC DNA]</scope>
    <source>
        <strain evidence="6 7">Neff</strain>
    </source>
</reference>
<dbReference type="FunFam" id="1.10.238.10:FF:000001">
    <property type="entry name" value="Calmodulin 1"/>
    <property type="match status" value="1"/>
</dbReference>
<dbReference type="InterPro" id="IPR050403">
    <property type="entry name" value="Myosin_RLC"/>
</dbReference>
<keyword evidence="4" id="KW-0505">Motor protein</keyword>
<dbReference type="SMART" id="SM00054">
    <property type="entry name" value="EFh"/>
    <property type="match status" value="2"/>
</dbReference>
<dbReference type="EMBL" id="KB008148">
    <property type="protein sequence ID" value="ELR11683.1"/>
    <property type="molecule type" value="Genomic_DNA"/>
</dbReference>
<dbReference type="GO" id="GO:0016459">
    <property type="term" value="C:myosin complex"/>
    <property type="evidence" value="ECO:0007669"/>
    <property type="project" value="UniProtKB-KW"/>
</dbReference>
<dbReference type="InterPro" id="IPR011992">
    <property type="entry name" value="EF-hand-dom_pair"/>
</dbReference>
<dbReference type="RefSeq" id="XP_004333696.1">
    <property type="nucleotide sequence ID" value="XM_004333648.1"/>
</dbReference>
<keyword evidence="7" id="KW-1185">Reference proteome</keyword>
<dbReference type="OMA" id="EFMRMIK"/>
<protein>
    <recommendedName>
        <fullName evidence="5">EF-hand domain-containing protein</fullName>
    </recommendedName>
</protein>
<proteinExistence type="predicted"/>
<evidence type="ECO:0000256" key="1">
    <source>
        <dbReference type="ARBA" id="ARBA00022737"/>
    </source>
</evidence>
<evidence type="ECO:0000256" key="4">
    <source>
        <dbReference type="ARBA" id="ARBA00023175"/>
    </source>
</evidence>
<dbReference type="InterPro" id="IPR002048">
    <property type="entry name" value="EF_hand_dom"/>
</dbReference>
<dbReference type="GeneID" id="14911936"/>
<keyword evidence="2" id="KW-0106">Calcium</keyword>
<dbReference type="PANTHER" id="PTHR23049">
    <property type="entry name" value="MYOSIN REGULATORY LIGHT CHAIN 2"/>
    <property type="match status" value="1"/>
</dbReference>
<dbReference type="GO" id="GO:0005509">
    <property type="term" value="F:calcium ion binding"/>
    <property type="evidence" value="ECO:0007669"/>
    <property type="project" value="InterPro"/>
</dbReference>
<keyword evidence="1" id="KW-0677">Repeat</keyword>
<feature type="domain" description="EF-hand" evidence="5">
    <location>
        <begin position="25"/>
        <end position="60"/>
    </location>
</feature>
<dbReference type="Pfam" id="PF13499">
    <property type="entry name" value="EF-hand_7"/>
    <property type="match status" value="1"/>
</dbReference>
<dbReference type="SUPFAM" id="SSF47473">
    <property type="entry name" value="EF-hand"/>
    <property type="match status" value="1"/>
</dbReference>
<gene>
    <name evidence="6" type="ORF">ACA1_260900</name>
</gene>
<evidence type="ECO:0000313" key="6">
    <source>
        <dbReference type="EMBL" id="ELR11683.1"/>
    </source>
</evidence>
<dbReference type="Gene3D" id="1.10.238.10">
    <property type="entry name" value="EF-hand"/>
    <property type="match status" value="1"/>
</dbReference>
<dbReference type="VEuPathDB" id="AmoebaDB:ACA1_260900"/>
<dbReference type="STRING" id="1257118.L8GG33"/>
<evidence type="ECO:0000256" key="3">
    <source>
        <dbReference type="ARBA" id="ARBA00023123"/>
    </source>
</evidence>
<dbReference type="OrthoDB" id="26525at2759"/>
<dbReference type="InterPro" id="IPR018247">
    <property type="entry name" value="EF_Hand_1_Ca_BS"/>
</dbReference>
<evidence type="ECO:0000313" key="7">
    <source>
        <dbReference type="Proteomes" id="UP000011083"/>
    </source>
</evidence>
<dbReference type="PROSITE" id="PS00018">
    <property type="entry name" value="EF_HAND_1"/>
    <property type="match status" value="2"/>
</dbReference>
<dbReference type="Pfam" id="PF13833">
    <property type="entry name" value="EF-hand_8"/>
    <property type="match status" value="1"/>
</dbReference>
<evidence type="ECO:0000259" key="5">
    <source>
        <dbReference type="PROSITE" id="PS50222"/>
    </source>
</evidence>
<feature type="domain" description="EF-hand" evidence="5">
    <location>
        <begin position="62"/>
        <end position="97"/>
    </location>
</feature>
<name>L8GG33_ACACF</name>
<dbReference type="AlphaFoldDB" id="L8GG33"/>
<dbReference type="CDD" id="cd00051">
    <property type="entry name" value="EFh"/>
    <property type="match status" value="1"/>
</dbReference>
<dbReference type="Proteomes" id="UP000011083">
    <property type="component" value="Unassembled WGS sequence"/>
</dbReference>
<dbReference type="KEGG" id="acan:ACA1_260900"/>
<evidence type="ECO:0000256" key="2">
    <source>
        <dbReference type="ARBA" id="ARBA00022837"/>
    </source>
</evidence>
<keyword evidence="3" id="KW-0518">Myosin</keyword>
<sequence length="132" mass="14719">MDKEGRGTVDFDVLKTAMMALRMHPKDSEIRNMIKEADVSKTGTIDLTEFVGVLTRKLGKMDNEDAILKAFNTFDLNDTGVLNVEDIRTALTTLGDKLTDKELREMFATGADSSGNFEYEKFVRVMVGKSSN</sequence>
<dbReference type="PROSITE" id="PS50222">
    <property type="entry name" value="EF_HAND_2"/>
    <property type="match status" value="2"/>
</dbReference>